<evidence type="ECO:0000256" key="9">
    <source>
        <dbReference type="ARBA" id="ARBA00023049"/>
    </source>
</evidence>
<dbReference type="RefSeq" id="WP_091344644.1">
    <property type="nucleotide sequence ID" value="NZ_FNRM01000009.1"/>
</dbReference>
<evidence type="ECO:0000256" key="4">
    <source>
        <dbReference type="ARBA" id="ARBA00022670"/>
    </source>
</evidence>
<dbReference type="Pfam" id="PF02163">
    <property type="entry name" value="Peptidase_M50"/>
    <property type="match status" value="1"/>
</dbReference>
<feature type="transmembrane region" description="Helical" evidence="11">
    <location>
        <begin position="6"/>
        <end position="29"/>
    </location>
</feature>
<name>A0A1H4F9I4_ALKAM</name>
<dbReference type="GO" id="GO:0006508">
    <property type="term" value="P:proteolysis"/>
    <property type="evidence" value="ECO:0007669"/>
    <property type="project" value="UniProtKB-KW"/>
</dbReference>
<keyword evidence="9 11" id="KW-0482">Metalloprotease</keyword>
<dbReference type="InterPro" id="IPR008915">
    <property type="entry name" value="Peptidase_M50"/>
</dbReference>
<keyword evidence="7 11" id="KW-0862">Zinc</keyword>
<keyword evidence="8 11" id="KW-1133">Transmembrane helix</keyword>
<gene>
    <name evidence="13" type="ORF">SAMN04488051_10997</name>
</gene>
<evidence type="ECO:0000256" key="10">
    <source>
        <dbReference type="ARBA" id="ARBA00023136"/>
    </source>
</evidence>
<sequence>MSALIWNIASFVIALGILITVHEFGHFWVARRNGVLVKRFSIGFGKALFRWRDRQGTEFVVAMIPLGGYVRMLDDRFDPVLPQFKDLAFNQKTVQQRMAIIVAGPMANFIFAILVLWLMYMIGVPEAKPVIADVRTGSIAANAELKPEYQITAVNGRTAADVRTLNLLLVEQLGRNQMTLQLEHRQSGQRSERLLDTRQWQFDPDRQTIFDSLGIDLMMPTPLTTLAHIEPGSPAEQAGLEVGDEITHVDNSSLQNWYQLTEWIQNNPATPLDMRILRQGQSLALTVVPGERQTADGFTQGYLGIVPASSGWPEGIRYTKRHNPLTALQVGVEQTWQLTRLSFSMIGKFIFGDVSVRHLSGPISIAQGAGTTASIGLIAFLTFLALISVNLGVINLLPLPILDGGHLMYMVVELIRGKPVSEKAQEIGFRIGAMVLLLLMGIALLNDISRL</sequence>
<dbReference type="GO" id="GO:0016020">
    <property type="term" value="C:membrane"/>
    <property type="evidence" value="ECO:0007669"/>
    <property type="project" value="UniProtKB-SubCell"/>
</dbReference>
<dbReference type="Proteomes" id="UP000198773">
    <property type="component" value="Unassembled WGS sequence"/>
</dbReference>
<dbReference type="InterPro" id="IPR041489">
    <property type="entry name" value="PDZ_6"/>
</dbReference>
<evidence type="ECO:0000256" key="2">
    <source>
        <dbReference type="ARBA" id="ARBA00004141"/>
    </source>
</evidence>
<dbReference type="PANTHER" id="PTHR42837">
    <property type="entry name" value="REGULATOR OF SIGMA-E PROTEASE RSEP"/>
    <property type="match status" value="1"/>
</dbReference>
<keyword evidence="6 11" id="KW-0378">Hydrolase</keyword>
<dbReference type="SUPFAM" id="SSF50156">
    <property type="entry name" value="PDZ domain-like"/>
    <property type="match status" value="2"/>
</dbReference>
<keyword evidence="11" id="KW-0479">Metal-binding</keyword>
<dbReference type="InterPro" id="IPR001478">
    <property type="entry name" value="PDZ"/>
</dbReference>
<comment type="cofactor">
    <cofactor evidence="1 11">
        <name>Zn(2+)</name>
        <dbReference type="ChEBI" id="CHEBI:29105"/>
    </cofactor>
</comment>
<evidence type="ECO:0000313" key="14">
    <source>
        <dbReference type="Proteomes" id="UP000198773"/>
    </source>
</evidence>
<accession>A0A1H4F9I4</accession>
<reference evidence="13 14" key="1">
    <citation type="submission" date="2016-10" db="EMBL/GenBank/DDBJ databases">
        <authorList>
            <person name="de Groot N.N."/>
        </authorList>
    </citation>
    <scope>NUCLEOTIDE SEQUENCE [LARGE SCALE GENOMIC DNA]</scope>
    <source>
        <strain evidence="13 14">CGMCC 1.3430</strain>
    </source>
</reference>
<dbReference type="PANTHER" id="PTHR42837:SF2">
    <property type="entry name" value="MEMBRANE METALLOPROTEASE ARASP2, CHLOROPLASTIC-RELATED"/>
    <property type="match status" value="1"/>
</dbReference>
<keyword evidence="4 13" id="KW-0645">Protease</keyword>
<evidence type="ECO:0000256" key="7">
    <source>
        <dbReference type="ARBA" id="ARBA00022833"/>
    </source>
</evidence>
<evidence type="ECO:0000313" key="13">
    <source>
        <dbReference type="EMBL" id="SEA93939.1"/>
    </source>
</evidence>
<dbReference type="CDD" id="cd06163">
    <property type="entry name" value="S2P-M50_PDZ_RseP-like"/>
    <property type="match status" value="1"/>
</dbReference>
<dbReference type="PROSITE" id="PS50106">
    <property type="entry name" value="PDZ"/>
    <property type="match status" value="1"/>
</dbReference>
<dbReference type="EC" id="3.4.24.-" evidence="11"/>
<evidence type="ECO:0000256" key="1">
    <source>
        <dbReference type="ARBA" id="ARBA00001947"/>
    </source>
</evidence>
<evidence type="ECO:0000256" key="8">
    <source>
        <dbReference type="ARBA" id="ARBA00022989"/>
    </source>
</evidence>
<evidence type="ECO:0000256" key="6">
    <source>
        <dbReference type="ARBA" id="ARBA00022801"/>
    </source>
</evidence>
<keyword evidence="5 11" id="KW-0812">Transmembrane</keyword>
<dbReference type="NCBIfam" id="TIGR00054">
    <property type="entry name" value="RIP metalloprotease RseP"/>
    <property type="match status" value="1"/>
</dbReference>
<evidence type="ECO:0000256" key="11">
    <source>
        <dbReference type="RuleBase" id="RU362031"/>
    </source>
</evidence>
<feature type="transmembrane region" description="Helical" evidence="11">
    <location>
        <begin position="427"/>
        <end position="445"/>
    </location>
</feature>
<dbReference type="GO" id="GO:0046872">
    <property type="term" value="F:metal ion binding"/>
    <property type="evidence" value="ECO:0007669"/>
    <property type="project" value="UniProtKB-KW"/>
</dbReference>
<dbReference type="SMART" id="SM00228">
    <property type="entry name" value="PDZ"/>
    <property type="match status" value="2"/>
</dbReference>
<dbReference type="AlphaFoldDB" id="A0A1H4F9I4"/>
<dbReference type="Pfam" id="PF17820">
    <property type="entry name" value="PDZ_6"/>
    <property type="match status" value="1"/>
</dbReference>
<feature type="domain" description="PDZ" evidence="12">
    <location>
        <begin position="213"/>
        <end position="256"/>
    </location>
</feature>
<dbReference type="InterPro" id="IPR036034">
    <property type="entry name" value="PDZ_sf"/>
</dbReference>
<dbReference type="InterPro" id="IPR004387">
    <property type="entry name" value="Pept_M50_Zn"/>
</dbReference>
<evidence type="ECO:0000256" key="5">
    <source>
        <dbReference type="ARBA" id="ARBA00022692"/>
    </source>
</evidence>
<dbReference type="Gene3D" id="2.30.42.10">
    <property type="match status" value="2"/>
</dbReference>
<comment type="subcellular location">
    <subcellularLocation>
        <location evidence="2">Membrane</location>
        <topology evidence="2">Multi-pass membrane protein</topology>
    </subcellularLocation>
</comment>
<keyword evidence="14" id="KW-1185">Reference proteome</keyword>
<organism evidence="13 14">
    <name type="scientific">Alkalimonas amylolytica</name>
    <dbReference type="NCBI Taxonomy" id="152573"/>
    <lineage>
        <taxon>Bacteria</taxon>
        <taxon>Pseudomonadati</taxon>
        <taxon>Pseudomonadota</taxon>
        <taxon>Gammaproteobacteria</taxon>
        <taxon>Alkalimonas</taxon>
    </lineage>
</organism>
<dbReference type="NCBIfam" id="NF008046">
    <property type="entry name" value="PRK10779.1"/>
    <property type="match status" value="1"/>
</dbReference>
<comment type="similarity">
    <text evidence="3 11">Belongs to the peptidase M50B family.</text>
</comment>
<evidence type="ECO:0000256" key="3">
    <source>
        <dbReference type="ARBA" id="ARBA00007931"/>
    </source>
</evidence>
<protein>
    <recommendedName>
        <fullName evidence="11">Zinc metalloprotease</fullName>
        <ecNumber evidence="11">3.4.24.-</ecNumber>
    </recommendedName>
</protein>
<proteinExistence type="inferred from homology"/>
<dbReference type="GO" id="GO:0004222">
    <property type="term" value="F:metalloendopeptidase activity"/>
    <property type="evidence" value="ECO:0007669"/>
    <property type="project" value="InterPro"/>
</dbReference>
<feature type="transmembrane region" description="Helical" evidence="11">
    <location>
        <begin position="98"/>
        <end position="120"/>
    </location>
</feature>
<evidence type="ECO:0000259" key="12">
    <source>
        <dbReference type="PROSITE" id="PS50106"/>
    </source>
</evidence>
<dbReference type="STRING" id="152573.SAMN04488051_10997"/>
<dbReference type="OrthoDB" id="9782003at2"/>
<keyword evidence="10 11" id="KW-0472">Membrane</keyword>
<dbReference type="EMBL" id="FNRM01000009">
    <property type="protein sequence ID" value="SEA93939.1"/>
    <property type="molecule type" value="Genomic_DNA"/>
</dbReference>